<evidence type="ECO:0000313" key="9">
    <source>
        <dbReference type="EMBL" id="MCY1719914.1"/>
    </source>
</evidence>
<keyword evidence="5" id="KW-0812">Transmembrane</keyword>
<evidence type="ECO:0000256" key="3">
    <source>
        <dbReference type="ARBA" id="ARBA00022448"/>
    </source>
</evidence>
<comment type="similarity">
    <text evidence="2">Belongs to the outer membrane factor (OMF) (TC 1.B.17) family.</text>
</comment>
<evidence type="ECO:0000256" key="4">
    <source>
        <dbReference type="ARBA" id="ARBA00022452"/>
    </source>
</evidence>
<dbReference type="InterPro" id="IPR003423">
    <property type="entry name" value="OMP_efflux"/>
</dbReference>
<evidence type="ECO:0000256" key="6">
    <source>
        <dbReference type="ARBA" id="ARBA00023136"/>
    </source>
</evidence>
<accession>A0A9X3F3J5</accession>
<sequence>MNRIKNILPLLIILFTVSVQAQENLSLSDAITLALEYNYDLQITRQSEEISGINNDWGNTGIMPSINFNLNGRENFNINDNENYRTQTIAPDLSLSWVFFDGFSAKITKQKFEQLEQQSQGNTAILIESTIQNIIVAYNACVLQKEMLDVYKELAGLSEDRYRRTEDSKEIGASTTYEMLQAKTSWLEDQSNYLQQQVNYENAVRTLNFNMAVVDDKMWNFTTALETNTPDYLLEDLKGKLVSNNKTLKNQYLNQSLLAKETELAKSNMYPKLSLNTGVGNTWMDNYYSGSTPNVSLNSMDAYFGLSLSFNIFNGGIARRSVQIAQIKEETEQIQTDQMTHSLNNQLLQMYSNYNVQKAILELANEKETTAKLNLDLSADKFKSGVINSFNYRDVQIIYMNAAIAKFQAIYNLIESNTDLLRITGGIINEYE</sequence>
<dbReference type="EMBL" id="JAPOHD010000012">
    <property type="protein sequence ID" value="MCY1719914.1"/>
    <property type="molecule type" value="Genomic_DNA"/>
</dbReference>
<reference evidence="9" key="1">
    <citation type="submission" date="2022-11" db="EMBL/GenBank/DDBJ databases">
        <title>Marilongibacter aestuarii gen. nov., sp. nov., isolated from tidal flat sediment.</title>
        <authorList>
            <person name="Jiayan W."/>
        </authorList>
    </citation>
    <scope>NUCLEOTIDE SEQUENCE</scope>
    <source>
        <strain evidence="9">Z1-6</strain>
    </source>
</reference>
<evidence type="ECO:0000256" key="5">
    <source>
        <dbReference type="ARBA" id="ARBA00022692"/>
    </source>
</evidence>
<keyword evidence="6" id="KW-0472">Membrane</keyword>
<feature type="chain" id="PRO_5040781290" evidence="8">
    <location>
        <begin position="22"/>
        <end position="432"/>
    </location>
</feature>
<evidence type="ECO:0000256" key="8">
    <source>
        <dbReference type="SAM" id="SignalP"/>
    </source>
</evidence>
<keyword evidence="10" id="KW-1185">Reference proteome</keyword>
<evidence type="ECO:0000256" key="2">
    <source>
        <dbReference type="ARBA" id="ARBA00007613"/>
    </source>
</evidence>
<dbReference type="Gene3D" id="1.20.1600.10">
    <property type="entry name" value="Outer membrane efflux proteins (OEP)"/>
    <property type="match status" value="1"/>
</dbReference>
<dbReference type="InterPro" id="IPR051906">
    <property type="entry name" value="TolC-like"/>
</dbReference>
<dbReference type="SUPFAM" id="SSF56954">
    <property type="entry name" value="Outer membrane efflux proteins (OEP)"/>
    <property type="match status" value="1"/>
</dbReference>
<dbReference type="GO" id="GO:0009279">
    <property type="term" value="C:cell outer membrane"/>
    <property type="evidence" value="ECO:0007669"/>
    <property type="project" value="UniProtKB-SubCell"/>
</dbReference>
<evidence type="ECO:0000256" key="7">
    <source>
        <dbReference type="ARBA" id="ARBA00023237"/>
    </source>
</evidence>
<keyword evidence="8" id="KW-0732">Signal</keyword>
<dbReference type="Pfam" id="PF02321">
    <property type="entry name" value="OEP"/>
    <property type="match status" value="2"/>
</dbReference>
<name>A0A9X3F3J5_9BACT</name>
<dbReference type="AlphaFoldDB" id="A0A9X3F3J5"/>
<organism evidence="9 10">
    <name type="scientific">Draconibacterium aestuarii</name>
    <dbReference type="NCBI Taxonomy" id="2998507"/>
    <lineage>
        <taxon>Bacteria</taxon>
        <taxon>Pseudomonadati</taxon>
        <taxon>Bacteroidota</taxon>
        <taxon>Bacteroidia</taxon>
        <taxon>Marinilabiliales</taxon>
        <taxon>Prolixibacteraceae</taxon>
        <taxon>Draconibacterium</taxon>
    </lineage>
</organism>
<keyword evidence="7" id="KW-0998">Cell outer membrane</keyword>
<dbReference type="RefSeq" id="WP_343332247.1">
    <property type="nucleotide sequence ID" value="NZ_JAPOHD010000012.1"/>
</dbReference>
<dbReference type="GO" id="GO:0015288">
    <property type="term" value="F:porin activity"/>
    <property type="evidence" value="ECO:0007669"/>
    <property type="project" value="TreeGrafter"/>
</dbReference>
<dbReference type="PANTHER" id="PTHR30026">
    <property type="entry name" value="OUTER MEMBRANE PROTEIN TOLC"/>
    <property type="match status" value="1"/>
</dbReference>
<dbReference type="GO" id="GO:0015562">
    <property type="term" value="F:efflux transmembrane transporter activity"/>
    <property type="evidence" value="ECO:0007669"/>
    <property type="project" value="InterPro"/>
</dbReference>
<comment type="subcellular location">
    <subcellularLocation>
        <location evidence="1">Cell outer membrane</location>
    </subcellularLocation>
</comment>
<keyword evidence="3" id="KW-0813">Transport</keyword>
<comment type="caution">
    <text evidence="9">The sequence shown here is derived from an EMBL/GenBank/DDBJ whole genome shotgun (WGS) entry which is preliminary data.</text>
</comment>
<keyword evidence="4" id="KW-1134">Transmembrane beta strand</keyword>
<evidence type="ECO:0000256" key="1">
    <source>
        <dbReference type="ARBA" id="ARBA00004442"/>
    </source>
</evidence>
<dbReference type="PANTHER" id="PTHR30026:SF20">
    <property type="entry name" value="OUTER MEMBRANE PROTEIN TOLC"/>
    <property type="match status" value="1"/>
</dbReference>
<protein>
    <submittedName>
        <fullName evidence="9">TolC family protein</fullName>
    </submittedName>
</protein>
<dbReference type="GO" id="GO:1990281">
    <property type="term" value="C:efflux pump complex"/>
    <property type="evidence" value="ECO:0007669"/>
    <property type="project" value="TreeGrafter"/>
</dbReference>
<dbReference type="Proteomes" id="UP001145087">
    <property type="component" value="Unassembled WGS sequence"/>
</dbReference>
<gene>
    <name evidence="9" type="ORF">OU798_06140</name>
</gene>
<proteinExistence type="inferred from homology"/>
<feature type="signal peptide" evidence="8">
    <location>
        <begin position="1"/>
        <end position="21"/>
    </location>
</feature>
<evidence type="ECO:0000313" key="10">
    <source>
        <dbReference type="Proteomes" id="UP001145087"/>
    </source>
</evidence>